<organism evidence="11 12">
    <name type="scientific">Mytilus coruscus</name>
    <name type="common">Sea mussel</name>
    <dbReference type="NCBI Taxonomy" id="42192"/>
    <lineage>
        <taxon>Eukaryota</taxon>
        <taxon>Metazoa</taxon>
        <taxon>Spiralia</taxon>
        <taxon>Lophotrochozoa</taxon>
        <taxon>Mollusca</taxon>
        <taxon>Bivalvia</taxon>
        <taxon>Autobranchia</taxon>
        <taxon>Pteriomorphia</taxon>
        <taxon>Mytilida</taxon>
        <taxon>Mytiloidea</taxon>
        <taxon>Mytilidae</taxon>
        <taxon>Mytilinae</taxon>
        <taxon>Mytilus</taxon>
    </lineage>
</organism>
<evidence type="ECO:0000256" key="1">
    <source>
        <dbReference type="ARBA" id="ARBA00004651"/>
    </source>
</evidence>
<proteinExistence type="predicted"/>
<sequence length="515" mass="60167">MLFLLYKRTPFWLNIVAGPTVAYISIMMNIIVFVALFDRKIKTPTTVLMQGLAMADSLTALCTYGFEPLFMAYYEKIGDSKKHGDVLERWNEMMEIVSLRFPQCWFHYLLTNLSDTFHLASVLLTTSLGLQKLLAVLCPIWSKTKTTQRKAGVVCGICFLVSMAISIPRLFVVSFTKFNENNINGNHDVCLVSEPHDIIEKYVLTFYPVLLMVILTLSVVMMMVSTCFIIVILCRRKRVRGHTSVSSSEKKSCILILSVMVLFVLSEVPRLYINSTIFFTYRSDFEKNENIAIYKTTTEINKEVEQCLYDTELRLKAKHNITIDDSCINREISAQWIEKFEAYIRNNQLPYKFEKNYKFYTVNTKYDSKLTNFFGRIIDNRVRQAAIKFAKMFFCVKLSTRYLIFIEKNKFQQCLITRSSHSENADLKLPLYLLGSTPYSEPMNYILNIIWEHWDISLKNLKLFIEILKLSTIVGCLSNFIIYIIMSEKLRECLARKMQCWRDTHERRPEEIEMN</sequence>
<accession>A0A6J8BUD4</accession>
<keyword evidence="8" id="KW-0807">Transducer</keyword>
<dbReference type="Gene3D" id="1.20.1070.10">
    <property type="entry name" value="Rhodopsin 7-helix transmembrane proteins"/>
    <property type="match status" value="1"/>
</dbReference>
<evidence type="ECO:0000256" key="3">
    <source>
        <dbReference type="ARBA" id="ARBA00022692"/>
    </source>
</evidence>
<feature type="domain" description="G-protein coupled receptors family 1 profile" evidence="10">
    <location>
        <begin position="28"/>
        <end position="269"/>
    </location>
</feature>
<feature type="transmembrane region" description="Helical" evidence="9">
    <location>
        <begin position="254"/>
        <end position="273"/>
    </location>
</feature>
<evidence type="ECO:0000256" key="6">
    <source>
        <dbReference type="ARBA" id="ARBA00023136"/>
    </source>
</evidence>
<evidence type="ECO:0000256" key="7">
    <source>
        <dbReference type="ARBA" id="ARBA00023170"/>
    </source>
</evidence>
<evidence type="ECO:0000256" key="4">
    <source>
        <dbReference type="ARBA" id="ARBA00022989"/>
    </source>
</evidence>
<dbReference type="PANTHER" id="PTHR24230">
    <property type="entry name" value="G-PROTEIN COUPLED RECEPTOR"/>
    <property type="match status" value="1"/>
</dbReference>
<evidence type="ECO:0000256" key="8">
    <source>
        <dbReference type="ARBA" id="ARBA00023224"/>
    </source>
</evidence>
<dbReference type="Pfam" id="PF00001">
    <property type="entry name" value="7tm_1"/>
    <property type="match status" value="1"/>
</dbReference>
<evidence type="ECO:0000256" key="9">
    <source>
        <dbReference type="SAM" id="Phobius"/>
    </source>
</evidence>
<dbReference type="GO" id="GO:0005886">
    <property type="term" value="C:plasma membrane"/>
    <property type="evidence" value="ECO:0007669"/>
    <property type="project" value="UniProtKB-SubCell"/>
</dbReference>
<dbReference type="EMBL" id="CACVKT020003882">
    <property type="protein sequence ID" value="CAC5386434.1"/>
    <property type="molecule type" value="Genomic_DNA"/>
</dbReference>
<dbReference type="PRINTS" id="PR00237">
    <property type="entry name" value="GPCRRHODOPSN"/>
</dbReference>
<dbReference type="PROSITE" id="PS50262">
    <property type="entry name" value="G_PROTEIN_RECEP_F1_2"/>
    <property type="match status" value="1"/>
</dbReference>
<evidence type="ECO:0000313" key="12">
    <source>
        <dbReference type="Proteomes" id="UP000507470"/>
    </source>
</evidence>
<dbReference type="SUPFAM" id="SSF81321">
    <property type="entry name" value="Family A G protein-coupled receptor-like"/>
    <property type="match status" value="1"/>
</dbReference>
<keyword evidence="5" id="KW-0297">G-protein coupled receptor</keyword>
<reference evidence="11 12" key="1">
    <citation type="submission" date="2020-06" db="EMBL/GenBank/DDBJ databases">
        <authorList>
            <person name="Li R."/>
            <person name="Bekaert M."/>
        </authorList>
    </citation>
    <scope>NUCLEOTIDE SEQUENCE [LARGE SCALE GENOMIC DNA]</scope>
    <source>
        <strain evidence="12">wild</strain>
    </source>
</reference>
<dbReference type="AlphaFoldDB" id="A0A6J8BUD4"/>
<protein>
    <recommendedName>
        <fullName evidence="10">G-protein coupled receptors family 1 profile domain-containing protein</fullName>
    </recommendedName>
</protein>
<dbReference type="Proteomes" id="UP000507470">
    <property type="component" value="Unassembled WGS sequence"/>
</dbReference>
<feature type="transmembrane region" description="Helical" evidence="9">
    <location>
        <begin position="12"/>
        <end position="35"/>
    </location>
</feature>
<keyword evidence="4 9" id="KW-1133">Transmembrane helix</keyword>
<keyword evidence="12" id="KW-1185">Reference proteome</keyword>
<evidence type="ECO:0000256" key="2">
    <source>
        <dbReference type="ARBA" id="ARBA00022475"/>
    </source>
</evidence>
<evidence type="ECO:0000259" key="10">
    <source>
        <dbReference type="PROSITE" id="PS50262"/>
    </source>
</evidence>
<keyword evidence="2" id="KW-1003">Cell membrane</keyword>
<dbReference type="InterPro" id="IPR000276">
    <property type="entry name" value="GPCR_Rhodpsn"/>
</dbReference>
<comment type="subcellular location">
    <subcellularLocation>
        <location evidence="1">Cell membrane</location>
        <topology evidence="1">Multi-pass membrane protein</topology>
    </subcellularLocation>
</comment>
<keyword evidence="6 9" id="KW-0472">Membrane</keyword>
<dbReference type="OrthoDB" id="10350874at2759"/>
<keyword evidence="7" id="KW-0675">Receptor</keyword>
<feature type="transmembrane region" description="Helical" evidence="9">
    <location>
        <begin position="153"/>
        <end position="172"/>
    </location>
</feature>
<evidence type="ECO:0000256" key="5">
    <source>
        <dbReference type="ARBA" id="ARBA00023040"/>
    </source>
</evidence>
<keyword evidence="3 9" id="KW-0812">Transmembrane</keyword>
<dbReference type="InterPro" id="IPR017452">
    <property type="entry name" value="GPCR_Rhodpsn_7TM"/>
</dbReference>
<name>A0A6J8BUD4_MYTCO</name>
<gene>
    <name evidence="11" type="ORF">MCOR_21871</name>
</gene>
<dbReference type="GO" id="GO:0007218">
    <property type="term" value="P:neuropeptide signaling pathway"/>
    <property type="evidence" value="ECO:0007669"/>
    <property type="project" value="TreeGrafter"/>
</dbReference>
<feature type="transmembrane region" description="Helical" evidence="9">
    <location>
        <begin position="209"/>
        <end position="233"/>
    </location>
</feature>
<evidence type="ECO:0000313" key="11">
    <source>
        <dbReference type="EMBL" id="CAC5386434.1"/>
    </source>
</evidence>
<dbReference type="GO" id="GO:0008528">
    <property type="term" value="F:G protein-coupled peptide receptor activity"/>
    <property type="evidence" value="ECO:0007669"/>
    <property type="project" value="TreeGrafter"/>
</dbReference>